<dbReference type="SMART" id="SM00919">
    <property type="entry name" value="Malic_M"/>
    <property type="match status" value="1"/>
</dbReference>
<dbReference type="InterPro" id="IPR012301">
    <property type="entry name" value="Malic_N_dom"/>
</dbReference>
<dbReference type="FunFam" id="3.40.50.720:FF:000095">
    <property type="entry name" value="NADP-dependent malic enzyme"/>
    <property type="match status" value="1"/>
</dbReference>
<dbReference type="RefSeq" id="WP_114696487.1">
    <property type="nucleotide sequence ID" value="NZ_QQOH01000004.1"/>
</dbReference>
<comment type="cofactor">
    <cofactor evidence="11">
        <name>Mg(2+)</name>
        <dbReference type="ChEBI" id="CHEBI:18420"/>
    </cofactor>
    <cofactor evidence="11">
        <name>Mn(2+)</name>
        <dbReference type="ChEBI" id="CHEBI:29035"/>
    </cofactor>
    <text evidence="11">Divalent metal cations. Prefers magnesium or manganese.</text>
</comment>
<evidence type="ECO:0000256" key="7">
    <source>
        <dbReference type="ARBA" id="ARBA00050924"/>
    </source>
</evidence>
<feature type="binding site" evidence="11">
    <location>
        <position position="138"/>
    </location>
    <ligand>
        <name>a divalent metal cation</name>
        <dbReference type="ChEBI" id="CHEBI:60240"/>
    </ligand>
</feature>
<dbReference type="PANTHER" id="PTHR43237:SF4">
    <property type="entry name" value="NADP-DEPENDENT MALIC ENZYME"/>
    <property type="match status" value="1"/>
</dbReference>
<dbReference type="InterPro" id="IPR001891">
    <property type="entry name" value="Malic_OxRdtase"/>
</dbReference>
<dbReference type="InterPro" id="IPR036291">
    <property type="entry name" value="NAD(P)-bd_dom_sf"/>
</dbReference>
<comment type="caution">
    <text evidence="14">The sequence shown here is derived from an EMBL/GenBank/DDBJ whole genome shotgun (WGS) entry which is preliminary data.</text>
</comment>
<evidence type="ECO:0000256" key="10">
    <source>
        <dbReference type="PIRSR" id="PIRSR000106-2"/>
    </source>
</evidence>
<feature type="binding site" evidence="11">
    <location>
        <position position="163"/>
    </location>
    <ligand>
        <name>a divalent metal cation</name>
        <dbReference type="ChEBI" id="CHEBI:60240"/>
    </ligand>
</feature>
<evidence type="ECO:0000256" key="8">
    <source>
        <dbReference type="ARBA" id="ARBA00051384"/>
    </source>
</evidence>
<dbReference type="PROSITE" id="PS00331">
    <property type="entry name" value="MALIC_ENZYMES"/>
    <property type="match status" value="1"/>
</dbReference>
<evidence type="ECO:0000256" key="11">
    <source>
        <dbReference type="PIRSR" id="PIRSR000106-3"/>
    </source>
</evidence>
<sequence>MTDQDLNKRALEYHQYPKPGKISIELTKPAETADDLALAYSPGVAEPVRAIAENPNDAYKYTNKGNLVAVISNGSAILGLGNLGALASKPVMEGKALLFKRFAGLDSIDIEVENESPQAFCDTVARIACSFGGINLEDIKAPECFEIERQLIERLQIPVFHDDQHGTAIVTVAGLLNAIELSGKNIEEVKVVCLGAGAAATACLRLMITAGIRRHNIIACDRRGVIHDGRGDLTPEKAMFAAIQTDCRTLEDAINGADVFLGLAGANQLSAEQLKTMAPNPIVFACANPDPEIRPELAHSTRDDVIMATGRSDYPNQVNNVLCFPYIFRGAMDVRARHITHEMKMAAVYAIAELAKEPVPQEVLDAYGLESLEFGHEYIIPKPNDPRLLGKVSMAVAEAAIEIGVARLPLPENYPLSGLEDV</sequence>
<evidence type="ECO:0000259" key="12">
    <source>
        <dbReference type="SMART" id="SM00919"/>
    </source>
</evidence>
<dbReference type="AlphaFoldDB" id="A0A369WAN4"/>
<feature type="binding site" evidence="11">
    <location>
        <position position="137"/>
    </location>
    <ligand>
        <name>a divalent metal cation</name>
        <dbReference type="ChEBI" id="CHEBI:60240"/>
    </ligand>
</feature>
<organism evidence="14 15">
    <name type="scientific">Motiliproteus coralliicola</name>
    <dbReference type="NCBI Taxonomy" id="2283196"/>
    <lineage>
        <taxon>Bacteria</taxon>
        <taxon>Pseudomonadati</taxon>
        <taxon>Pseudomonadota</taxon>
        <taxon>Gammaproteobacteria</taxon>
        <taxon>Oceanospirillales</taxon>
        <taxon>Oceanospirillaceae</taxon>
        <taxon>Motiliproteus</taxon>
    </lineage>
</organism>
<dbReference type="Gene3D" id="3.40.50.10380">
    <property type="entry name" value="Malic enzyme, N-terminal domain"/>
    <property type="match status" value="1"/>
</dbReference>
<evidence type="ECO:0000259" key="13">
    <source>
        <dbReference type="SMART" id="SM01274"/>
    </source>
</evidence>
<feature type="active site" description="Proton donor" evidence="9">
    <location>
        <position position="40"/>
    </location>
</feature>
<dbReference type="EMBL" id="QQOH01000004">
    <property type="protein sequence ID" value="RDE18872.1"/>
    <property type="molecule type" value="Genomic_DNA"/>
</dbReference>
<evidence type="ECO:0000256" key="6">
    <source>
        <dbReference type="ARBA" id="ARBA00040273"/>
    </source>
</evidence>
<dbReference type="EC" id="1.1.1.40" evidence="5"/>
<evidence type="ECO:0000256" key="3">
    <source>
        <dbReference type="ARBA" id="ARBA00022723"/>
    </source>
</evidence>
<comment type="cofactor">
    <cofactor evidence="1">
        <name>Mn(2+)</name>
        <dbReference type="ChEBI" id="CHEBI:29035"/>
    </cofactor>
</comment>
<dbReference type="FunFam" id="3.40.50.10380:FF:000003">
    <property type="entry name" value="NADP-dependent malic enzyme"/>
    <property type="match status" value="1"/>
</dbReference>
<evidence type="ECO:0000256" key="1">
    <source>
        <dbReference type="ARBA" id="ARBA00001936"/>
    </source>
</evidence>
<dbReference type="SUPFAM" id="SSF51735">
    <property type="entry name" value="NAD(P)-binding Rossmann-fold domains"/>
    <property type="match status" value="1"/>
</dbReference>
<dbReference type="CDD" id="cd05311">
    <property type="entry name" value="NAD_bind_2_malic_enz"/>
    <property type="match status" value="1"/>
</dbReference>
<feature type="binding site" evidence="10">
    <location>
        <position position="288"/>
    </location>
    <ligand>
        <name>(S)-malate</name>
        <dbReference type="ChEBI" id="CHEBI:15589"/>
    </ligand>
</feature>
<keyword evidence="4" id="KW-0560">Oxidoreductase</keyword>
<dbReference type="InterPro" id="IPR015884">
    <property type="entry name" value="Malic_enzyme_CS"/>
</dbReference>
<gene>
    <name evidence="14" type="ORF">DV711_14745</name>
</gene>
<keyword evidence="3 11" id="KW-0479">Metal-binding</keyword>
<dbReference type="Gene3D" id="3.40.50.720">
    <property type="entry name" value="NAD(P)-binding Rossmann-like Domain"/>
    <property type="match status" value="1"/>
</dbReference>
<dbReference type="Proteomes" id="UP000253769">
    <property type="component" value="Unassembled WGS sequence"/>
</dbReference>
<feature type="domain" description="Malic enzyme N-terminal" evidence="13">
    <location>
        <begin position="19"/>
        <end position="152"/>
    </location>
</feature>
<reference evidence="14 15" key="1">
    <citation type="submission" date="2018-07" db="EMBL/GenBank/DDBJ databases">
        <title>Motiliproteus coralliicola sp. nov., a bacterium isolated from Coral.</title>
        <authorList>
            <person name="Wang G."/>
        </authorList>
    </citation>
    <scope>NUCLEOTIDE SEQUENCE [LARGE SCALE GENOMIC DNA]</scope>
    <source>
        <strain evidence="14 15">C34</strain>
    </source>
</reference>
<accession>A0A369WAN4</accession>
<dbReference type="PANTHER" id="PTHR43237">
    <property type="entry name" value="NADP-DEPENDENT MALIC ENZYME"/>
    <property type="match status" value="1"/>
</dbReference>
<feature type="domain" description="Malic enzyme NAD-binding" evidence="12">
    <location>
        <begin position="164"/>
        <end position="401"/>
    </location>
</feature>
<evidence type="ECO:0000256" key="9">
    <source>
        <dbReference type="PIRSR" id="PIRSR000106-1"/>
    </source>
</evidence>
<keyword evidence="15" id="KW-1185">Reference proteome</keyword>
<dbReference type="OrthoDB" id="9805787at2"/>
<feature type="active site" description="Proton acceptor" evidence="9">
    <location>
        <position position="95"/>
    </location>
</feature>
<comment type="catalytic activity">
    <reaction evidence="8">
        <text>oxaloacetate + H(+) = pyruvate + CO2</text>
        <dbReference type="Rhea" id="RHEA:15641"/>
        <dbReference type="ChEBI" id="CHEBI:15361"/>
        <dbReference type="ChEBI" id="CHEBI:15378"/>
        <dbReference type="ChEBI" id="CHEBI:16452"/>
        <dbReference type="ChEBI" id="CHEBI:16526"/>
        <dbReference type="EC" id="1.1.1.40"/>
    </reaction>
</comment>
<evidence type="ECO:0000313" key="14">
    <source>
        <dbReference type="EMBL" id="RDE18872.1"/>
    </source>
</evidence>
<dbReference type="GO" id="GO:0046872">
    <property type="term" value="F:metal ion binding"/>
    <property type="evidence" value="ECO:0007669"/>
    <property type="project" value="UniProtKB-KW"/>
</dbReference>
<dbReference type="SMART" id="SM01274">
    <property type="entry name" value="malic"/>
    <property type="match status" value="1"/>
</dbReference>
<evidence type="ECO:0000256" key="4">
    <source>
        <dbReference type="ARBA" id="ARBA00023002"/>
    </source>
</evidence>
<evidence type="ECO:0000256" key="5">
    <source>
        <dbReference type="ARBA" id="ARBA00038964"/>
    </source>
</evidence>
<dbReference type="GO" id="GO:0004473">
    <property type="term" value="F:malate dehydrogenase (decarboxylating) (NADP+) activity"/>
    <property type="evidence" value="ECO:0007669"/>
    <property type="project" value="UniProtKB-EC"/>
</dbReference>
<feature type="binding site" evidence="10">
    <location>
        <position position="319"/>
    </location>
    <ligand>
        <name>(S)-malate</name>
        <dbReference type="ChEBI" id="CHEBI:15589"/>
    </ligand>
</feature>
<evidence type="ECO:0000313" key="15">
    <source>
        <dbReference type="Proteomes" id="UP000253769"/>
    </source>
</evidence>
<name>A0A369WAN4_9GAMM</name>
<dbReference type="PIRSF" id="PIRSF000106">
    <property type="entry name" value="ME"/>
    <property type="match status" value="1"/>
</dbReference>
<comment type="similarity">
    <text evidence="2">Belongs to the malic enzymes family.</text>
</comment>
<dbReference type="Pfam" id="PF03949">
    <property type="entry name" value="Malic_M"/>
    <property type="match status" value="1"/>
</dbReference>
<protein>
    <recommendedName>
        <fullName evidence="6">NADP-dependent malic enzyme</fullName>
        <ecNumber evidence="5">1.1.1.40</ecNumber>
    </recommendedName>
</protein>
<proteinExistence type="inferred from homology"/>
<dbReference type="InterPro" id="IPR046346">
    <property type="entry name" value="Aminoacid_DH-like_N_sf"/>
</dbReference>
<comment type="catalytic activity">
    <reaction evidence="7">
        <text>(S)-malate + NADP(+) = pyruvate + CO2 + NADPH</text>
        <dbReference type="Rhea" id="RHEA:18253"/>
        <dbReference type="ChEBI" id="CHEBI:15361"/>
        <dbReference type="ChEBI" id="CHEBI:15589"/>
        <dbReference type="ChEBI" id="CHEBI:16526"/>
        <dbReference type="ChEBI" id="CHEBI:57783"/>
        <dbReference type="ChEBI" id="CHEBI:58349"/>
        <dbReference type="EC" id="1.1.1.40"/>
    </reaction>
</comment>
<evidence type="ECO:0000256" key="2">
    <source>
        <dbReference type="ARBA" id="ARBA00008785"/>
    </source>
</evidence>
<dbReference type="Pfam" id="PF00390">
    <property type="entry name" value="malic"/>
    <property type="match status" value="1"/>
</dbReference>
<dbReference type="InterPro" id="IPR045213">
    <property type="entry name" value="Malic_NAD-bd_bact_type"/>
</dbReference>
<dbReference type="SUPFAM" id="SSF53223">
    <property type="entry name" value="Aminoacid dehydrogenase-like, N-terminal domain"/>
    <property type="match status" value="1"/>
</dbReference>
<dbReference type="InterPro" id="IPR051674">
    <property type="entry name" value="Malate_Decarboxylase"/>
</dbReference>
<dbReference type="InterPro" id="IPR037062">
    <property type="entry name" value="Malic_N_dom_sf"/>
</dbReference>
<dbReference type="GO" id="GO:0051287">
    <property type="term" value="F:NAD binding"/>
    <property type="evidence" value="ECO:0007669"/>
    <property type="project" value="InterPro"/>
</dbReference>
<dbReference type="InterPro" id="IPR012302">
    <property type="entry name" value="Malic_NAD-bd"/>
</dbReference>